<dbReference type="Gene3D" id="2.60.40.1940">
    <property type="match status" value="1"/>
</dbReference>
<dbReference type="Pfam" id="PF07703">
    <property type="entry name" value="A2M_BRD"/>
    <property type="match status" value="1"/>
</dbReference>
<dbReference type="Pfam" id="PF01835">
    <property type="entry name" value="MG2"/>
    <property type="match status" value="1"/>
</dbReference>
<dbReference type="InterPro" id="IPR011625">
    <property type="entry name" value="A2M_N_BRD"/>
</dbReference>
<evidence type="ECO:0000313" key="4">
    <source>
        <dbReference type="Proteomes" id="UP000828390"/>
    </source>
</evidence>
<feature type="signal peptide" evidence="1">
    <location>
        <begin position="1"/>
        <end position="18"/>
    </location>
</feature>
<dbReference type="AlphaFoldDB" id="A0A9D4BED0"/>
<dbReference type="PANTHER" id="PTHR11412">
    <property type="entry name" value="MACROGLOBULIN / COMPLEMENT"/>
    <property type="match status" value="1"/>
</dbReference>
<sequence>MDLLLLLILCASASGVQRNYHYVIAPNVIRLDSQEKVLVGILGGNRTQELQIWFEYLDQQLLRQSVWIYSPETPVLVTFNVTANKLFANVGDEIKKRFKQKTIRLVCQDNFNNKQSQDVPLSFKSGYLIVQTDKPLYNPTETVNVRVLAMDEDMKPVKNKYLEIDLINPSNMAVGRQQVRPGRSINGFYRCHFELPPSPEIGTWTIKAKFEDMLETYSIAPIDIREFVLPTFGIHIQTTPSYILPTDDTVYVTITAMYVYGKAVDGTARLHFDIRREGDKSNLKKIFTMSNVEQLRRSGKAHFTINIKKLKANKGGSFPAGGVLELSATVHESATGKEESKFDDSVKFVNAPFRFDLSRSKTTFRRGSNYLLQVYAFYVNGKKAANTMFNVEVYHATRMVHSLNRTTDSSGKSLDVLESAVFANPGTYTLKVFTPGFSNYREQLQLQHYTGDTTNNIVVEKVDLEGHPFMRATTNIQLFDDYTGIIFVVFARGKIVYHAYRPAAMQLSIPLNEDIIAKLAPVGRIVAFYVDKRTNTVVADSLSFYIESDQRKNKLKIEQPKLQVFPGEVLELSVFGPSGMWVGFNVIDKALLLLNSDKTLTHDKLLKEMGNHDLGCGAGSGTTTEEILKAQHIYIKHKTRVSPF</sequence>
<feature type="chain" id="PRO_5039346196" description="Alpha-2-macroglobulin bait region domain-containing protein" evidence="1">
    <location>
        <begin position="19"/>
        <end position="644"/>
    </location>
</feature>
<dbReference type="EMBL" id="JAIWYP010000024">
    <property type="protein sequence ID" value="KAH3692179.1"/>
    <property type="molecule type" value="Genomic_DNA"/>
</dbReference>
<name>A0A9D4BED0_DREPO</name>
<dbReference type="Pfam" id="PF17791">
    <property type="entry name" value="MG3"/>
    <property type="match status" value="1"/>
</dbReference>
<dbReference type="Proteomes" id="UP000828390">
    <property type="component" value="Unassembled WGS sequence"/>
</dbReference>
<reference evidence="3" key="2">
    <citation type="submission" date="2020-11" db="EMBL/GenBank/DDBJ databases">
        <authorList>
            <person name="McCartney M.A."/>
            <person name="Auch B."/>
            <person name="Kono T."/>
            <person name="Mallez S."/>
            <person name="Becker A."/>
            <person name="Gohl D.M."/>
            <person name="Silverstein K.A.T."/>
            <person name="Koren S."/>
            <person name="Bechman K.B."/>
            <person name="Herman A."/>
            <person name="Abrahante J.E."/>
            <person name="Garbe J."/>
        </authorList>
    </citation>
    <scope>NUCLEOTIDE SEQUENCE</scope>
    <source>
        <strain evidence="3">Duluth1</strain>
        <tissue evidence="3">Whole animal</tissue>
    </source>
</reference>
<organism evidence="3 4">
    <name type="scientific">Dreissena polymorpha</name>
    <name type="common">Zebra mussel</name>
    <name type="synonym">Mytilus polymorpha</name>
    <dbReference type="NCBI Taxonomy" id="45954"/>
    <lineage>
        <taxon>Eukaryota</taxon>
        <taxon>Metazoa</taxon>
        <taxon>Spiralia</taxon>
        <taxon>Lophotrochozoa</taxon>
        <taxon>Mollusca</taxon>
        <taxon>Bivalvia</taxon>
        <taxon>Autobranchia</taxon>
        <taxon>Heteroconchia</taxon>
        <taxon>Euheterodonta</taxon>
        <taxon>Imparidentia</taxon>
        <taxon>Neoheterodontei</taxon>
        <taxon>Myida</taxon>
        <taxon>Dreissenoidea</taxon>
        <taxon>Dreissenidae</taxon>
        <taxon>Dreissena</taxon>
    </lineage>
</organism>
<dbReference type="InterPro" id="IPR041555">
    <property type="entry name" value="MG3"/>
</dbReference>
<dbReference type="PANTHER" id="PTHR11412:SF166">
    <property type="entry name" value="NTR DOMAIN-CONTAINING PROTEIN"/>
    <property type="match status" value="1"/>
</dbReference>
<feature type="domain" description="Alpha-2-macroglobulin bait region" evidence="2">
    <location>
        <begin position="456"/>
        <end position="594"/>
    </location>
</feature>
<protein>
    <recommendedName>
        <fullName evidence="2">Alpha-2-macroglobulin bait region domain-containing protein</fullName>
    </recommendedName>
</protein>
<proteinExistence type="predicted"/>
<comment type="caution">
    <text evidence="3">The sequence shown here is derived from an EMBL/GenBank/DDBJ whole genome shotgun (WGS) entry which is preliminary data.</text>
</comment>
<dbReference type="GO" id="GO:0004866">
    <property type="term" value="F:endopeptidase inhibitor activity"/>
    <property type="evidence" value="ECO:0007669"/>
    <property type="project" value="InterPro"/>
</dbReference>
<dbReference type="InterPro" id="IPR013783">
    <property type="entry name" value="Ig-like_fold"/>
</dbReference>
<dbReference type="Gene3D" id="2.60.40.1930">
    <property type="match status" value="3"/>
</dbReference>
<dbReference type="Gene3D" id="6.20.50.160">
    <property type="match status" value="1"/>
</dbReference>
<keyword evidence="4" id="KW-1185">Reference proteome</keyword>
<dbReference type="InterPro" id="IPR050473">
    <property type="entry name" value="A2M/Complement_sys"/>
</dbReference>
<accession>A0A9D4BED0</accession>
<reference evidence="3" key="1">
    <citation type="journal article" date="2019" name="bioRxiv">
        <title>The Genome of the Zebra Mussel, Dreissena polymorpha: A Resource for Invasive Species Research.</title>
        <authorList>
            <person name="McCartney M.A."/>
            <person name="Auch B."/>
            <person name="Kono T."/>
            <person name="Mallez S."/>
            <person name="Zhang Y."/>
            <person name="Obille A."/>
            <person name="Becker A."/>
            <person name="Abrahante J.E."/>
            <person name="Garbe J."/>
            <person name="Badalamenti J.P."/>
            <person name="Herman A."/>
            <person name="Mangelson H."/>
            <person name="Liachko I."/>
            <person name="Sullivan S."/>
            <person name="Sone E.D."/>
            <person name="Koren S."/>
            <person name="Silverstein K.A.T."/>
            <person name="Beckman K.B."/>
            <person name="Gohl D.M."/>
        </authorList>
    </citation>
    <scope>NUCLEOTIDE SEQUENCE</scope>
    <source>
        <strain evidence="3">Duluth1</strain>
        <tissue evidence="3">Whole animal</tissue>
    </source>
</reference>
<dbReference type="SMART" id="SM01359">
    <property type="entry name" value="A2M_N_2"/>
    <property type="match status" value="1"/>
</dbReference>
<gene>
    <name evidence="3" type="ORF">DPMN_191534</name>
</gene>
<dbReference type="InterPro" id="IPR002890">
    <property type="entry name" value="MG2"/>
</dbReference>
<keyword evidence="1" id="KW-0732">Signal</keyword>
<evidence type="ECO:0000313" key="3">
    <source>
        <dbReference type="EMBL" id="KAH3692179.1"/>
    </source>
</evidence>
<dbReference type="Gene3D" id="2.60.40.10">
    <property type="entry name" value="Immunoglobulins"/>
    <property type="match status" value="1"/>
</dbReference>
<evidence type="ECO:0000256" key="1">
    <source>
        <dbReference type="SAM" id="SignalP"/>
    </source>
</evidence>
<evidence type="ECO:0000259" key="2">
    <source>
        <dbReference type="SMART" id="SM01359"/>
    </source>
</evidence>